<evidence type="ECO:0008006" key="3">
    <source>
        <dbReference type="Google" id="ProtNLM"/>
    </source>
</evidence>
<dbReference type="RefSeq" id="WP_334484774.1">
    <property type="nucleotide sequence ID" value="NZ_JAZHRV010000001.1"/>
</dbReference>
<comment type="caution">
    <text evidence="1">The sequence shown here is derived from an EMBL/GenBank/DDBJ whole genome shotgun (WGS) entry which is preliminary data.</text>
</comment>
<proteinExistence type="predicted"/>
<reference evidence="1 2" key="1">
    <citation type="submission" date="2024-02" db="EMBL/GenBank/DDBJ databases">
        <title>Adaptive strategies in a cosmopolitan and abundant soil bacterium.</title>
        <authorList>
            <person name="Carini P."/>
        </authorList>
    </citation>
    <scope>NUCLEOTIDE SEQUENCE [LARGE SCALE GENOMIC DNA]</scope>
    <source>
        <strain evidence="1 2">AZCC 1608</strain>
    </source>
</reference>
<dbReference type="Proteomes" id="UP001364224">
    <property type="component" value="Unassembled WGS sequence"/>
</dbReference>
<name>A0ABU8BHH4_9BRAD</name>
<gene>
    <name evidence="1" type="ORF">V1286_005531</name>
</gene>
<sequence length="70" mass="7731">MIEIMHVWTGFACNRAEEPAVGGAMDFNELRDDAIMLLICPTCQNAFAGFALGIHARDHLLLCMGLFSIF</sequence>
<dbReference type="EMBL" id="JAZHRV010000001">
    <property type="protein sequence ID" value="MEH2558002.1"/>
    <property type="molecule type" value="Genomic_DNA"/>
</dbReference>
<protein>
    <recommendedName>
        <fullName evidence="3">C2H2-type domain-containing protein</fullName>
    </recommendedName>
</protein>
<evidence type="ECO:0000313" key="1">
    <source>
        <dbReference type="EMBL" id="MEH2558002.1"/>
    </source>
</evidence>
<keyword evidence="2" id="KW-1185">Reference proteome</keyword>
<organism evidence="1 2">
    <name type="scientific">Bradyrhizobium algeriense</name>
    <dbReference type="NCBI Taxonomy" id="634784"/>
    <lineage>
        <taxon>Bacteria</taxon>
        <taxon>Pseudomonadati</taxon>
        <taxon>Pseudomonadota</taxon>
        <taxon>Alphaproteobacteria</taxon>
        <taxon>Hyphomicrobiales</taxon>
        <taxon>Nitrobacteraceae</taxon>
        <taxon>Bradyrhizobium</taxon>
    </lineage>
</organism>
<accession>A0ABU8BHH4</accession>
<evidence type="ECO:0000313" key="2">
    <source>
        <dbReference type="Proteomes" id="UP001364224"/>
    </source>
</evidence>